<protein>
    <submittedName>
        <fullName evidence="7">RDD family protein</fullName>
    </submittedName>
</protein>
<dbReference type="RefSeq" id="WP_174134420.1">
    <property type="nucleotide sequence ID" value="NZ_JABUFE010000001.1"/>
</dbReference>
<evidence type="ECO:0000313" key="7">
    <source>
        <dbReference type="EMBL" id="NSX53296.1"/>
    </source>
</evidence>
<comment type="caution">
    <text evidence="7">The sequence shown here is derived from an EMBL/GenBank/DDBJ whole genome shotgun (WGS) entry which is preliminary data.</text>
</comment>
<evidence type="ECO:0000256" key="5">
    <source>
        <dbReference type="SAM" id="Phobius"/>
    </source>
</evidence>
<feature type="transmembrane region" description="Helical" evidence="5">
    <location>
        <begin position="45"/>
        <end position="65"/>
    </location>
</feature>
<keyword evidence="4 5" id="KW-0472">Membrane</keyword>
<keyword evidence="8" id="KW-1185">Reference proteome</keyword>
<keyword evidence="3 5" id="KW-1133">Transmembrane helix</keyword>
<comment type="subcellular location">
    <subcellularLocation>
        <location evidence="1">Membrane</location>
        <topology evidence="1">Multi-pass membrane protein</topology>
    </subcellularLocation>
</comment>
<evidence type="ECO:0000256" key="4">
    <source>
        <dbReference type="ARBA" id="ARBA00023136"/>
    </source>
</evidence>
<gene>
    <name evidence="7" type="ORF">HRQ87_00605</name>
</gene>
<feature type="transmembrane region" description="Helical" evidence="5">
    <location>
        <begin position="150"/>
        <end position="168"/>
    </location>
</feature>
<dbReference type="Proteomes" id="UP000777935">
    <property type="component" value="Unassembled WGS sequence"/>
</dbReference>
<evidence type="ECO:0000256" key="1">
    <source>
        <dbReference type="ARBA" id="ARBA00004141"/>
    </source>
</evidence>
<dbReference type="Pfam" id="PF06271">
    <property type="entry name" value="RDD"/>
    <property type="match status" value="1"/>
</dbReference>
<evidence type="ECO:0000259" key="6">
    <source>
        <dbReference type="Pfam" id="PF06271"/>
    </source>
</evidence>
<dbReference type="PANTHER" id="PTHR38480:SF1">
    <property type="entry name" value="SLR0254 PROTEIN"/>
    <property type="match status" value="1"/>
</dbReference>
<name>A0ABX2IK87_9RHOB</name>
<organism evidence="7 8">
    <name type="scientific">Parasulfitobacter algicola</name>
    <dbReference type="NCBI Taxonomy" id="2614809"/>
    <lineage>
        <taxon>Bacteria</taxon>
        <taxon>Pseudomonadati</taxon>
        <taxon>Pseudomonadota</taxon>
        <taxon>Alphaproteobacteria</taxon>
        <taxon>Rhodobacterales</taxon>
        <taxon>Roseobacteraceae</taxon>
        <taxon>Parasulfitobacter</taxon>
    </lineage>
</organism>
<feature type="transmembrane region" description="Helical" evidence="5">
    <location>
        <begin position="72"/>
        <end position="91"/>
    </location>
</feature>
<dbReference type="EMBL" id="JABUFE010000001">
    <property type="protein sequence ID" value="NSX53296.1"/>
    <property type="molecule type" value="Genomic_DNA"/>
</dbReference>
<evidence type="ECO:0000256" key="3">
    <source>
        <dbReference type="ARBA" id="ARBA00022989"/>
    </source>
</evidence>
<accession>A0ABX2IK87</accession>
<proteinExistence type="predicted"/>
<sequence>MTQKARTKRVVRKSNLRLIEDFMPPEGVPITFETAGLGVRLGAQILDILITFLFVIAIVIMLAIVDLSRGETVMAVGSLLFFFIRIPYYILTELFWNGETLGKRMLKIKVVSADGRSLTPHAVVVRNLTKEAEVFLPIALMFTMPGMDGWGVLASLAWIGACLIGPFFSKKRQRLGDFIAGTYVIHKPVARLLPDLSRATTVQHAERFAFMPHQMDHYGAYELQTLETLLQRDTSKTVTYETRRRNEETMDAIVTRIRRKIDYSDPIEKKDHRDFLKAFYAAQRAHLEQRQLFGDKRDDKYQLAERNKNNGA</sequence>
<evidence type="ECO:0000313" key="8">
    <source>
        <dbReference type="Proteomes" id="UP000777935"/>
    </source>
</evidence>
<evidence type="ECO:0000256" key="2">
    <source>
        <dbReference type="ARBA" id="ARBA00022692"/>
    </source>
</evidence>
<feature type="domain" description="RDD" evidence="6">
    <location>
        <begin position="34"/>
        <end position="181"/>
    </location>
</feature>
<reference evidence="7 8" key="1">
    <citation type="submission" date="2020-06" db="EMBL/GenBank/DDBJ databases">
        <title>Sulfitobacter algicola sp. nov., isolated from green algae.</title>
        <authorList>
            <person name="Wang C."/>
        </authorList>
    </citation>
    <scope>NUCLEOTIDE SEQUENCE [LARGE SCALE GENOMIC DNA]</scope>
    <source>
        <strain evidence="7 8">1151</strain>
    </source>
</reference>
<dbReference type="PANTHER" id="PTHR38480">
    <property type="entry name" value="SLR0254 PROTEIN"/>
    <property type="match status" value="1"/>
</dbReference>
<keyword evidence="2 5" id="KW-0812">Transmembrane</keyword>
<dbReference type="InterPro" id="IPR010432">
    <property type="entry name" value="RDD"/>
</dbReference>